<comment type="similarity">
    <text evidence="1">Belongs to the peptidase M16 family.</text>
</comment>
<dbReference type="AlphaFoldDB" id="A0A644TVJ5"/>
<dbReference type="InterPro" id="IPR007863">
    <property type="entry name" value="Peptidase_M16_C"/>
</dbReference>
<reference evidence="3" key="1">
    <citation type="submission" date="2019-08" db="EMBL/GenBank/DDBJ databases">
        <authorList>
            <person name="Kucharzyk K."/>
            <person name="Murdoch R.W."/>
            <person name="Higgins S."/>
            <person name="Loffler F."/>
        </authorList>
    </citation>
    <scope>NUCLEOTIDE SEQUENCE</scope>
</reference>
<gene>
    <name evidence="3" type="ORF">SDC9_16667</name>
</gene>
<protein>
    <recommendedName>
        <fullName evidence="2">Peptidase M16 C-terminal domain-containing protein</fullName>
    </recommendedName>
</protein>
<accession>A0A644TVJ5</accession>
<evidence type="ECO:0000256" key="1">
    <source>
        <dbReference type="ARBA" id="ARBA00007261"/>
    </source>
</evidence>
<dbReference type="PANTHER" id="PTHR11851">
    <property type="entry name" value="METALLOPROTEASE"/>
    <property type="match status" value="1"/>
</dbReference>
<evidence type="ECO:0000313" key="3">
    <source>
        <dbReference type="EMBL" id="MPL70905.1"/>
    </source>
</evidence>
<feature type="domain" description="Peptidase M16 C-terminal" evidence="2">
    <location>
        <begin position="202"/>
        <end position="347"/>
    </location>
</feature>
<dbReference type="GO" id="GO:0046872">
    <property type="term" value="F:metal ion binding"/>
    <property type="evidence" value="ECO:0007669"/>
    <property type="project" value="InterPro"/>
</dbReference>
<dbReference type="EMBL" id="VSSQ01000055">
    <property type="protein sequence ID" value="MPL70905.1"/>
    <property type="molecule type" value="Genomic_DNA"/>
</dbReference>
<dbReference type="InterPro" id="IPR011249">
    <property type="entry name" value="Metalloenz_LuxS/M16"/>
</dbReference>
<proteinExistence type="inferred from homology"/>
<evidence type="ECO:0000259" key="2">
    <source>
        <dbReference type="Pfam" id="PF05193"/>
    </source>
</evidence>
<dbReference type="SUPFAM" id="SSF63411">
    <property type="entry name" value="LuxS/MPP-like metallohydrolase"/>
    <property type="match status" value="2"/>
</dbReference>
<organism evidence="3">
    <name type="scientific">bioreactor metagenome</name>
    <dbReference type="NCBI Taxonomy" id="1076179"/>
    <lineage>
        <taxon>unclassified sequences</taxon>
        <taxon>metagenomes</taxon>
        <taxon>ecological metagenomes</taxon>
    </lineage>
</organism>
<dbReference type="InterPro" id="IPR050361">
    <property type="entry name" value="MPP/UQCRC_Complex"/>
</dbReference>
<dbReference type="PANTHER" id="PTHR11851:SF49">
    <property type="entry name" value="MITOCHONDRIAL-PROCESSING PEPTIDASE SUBUNIT ALPHA"/>
    <property type="match status" value="1"/>
</dbReference>
<dbReference type="Pfam" id="PF05193">
    <property type="entry name" value="Peptidase_M16_C"/>
    <property type="match status" value="1"/>
</dbReference>
<sequence>MKSKYIPPILYILFTLAALSGLGAESPLTAYTLDNGLDVLLMPLPGSGELSMGIVFKGGTEAQTSGNAGHFGLLEQLLFRGRASEPGEPEPAGALEALEASAFDGGVKTDRFAFAFSLSPGFLDQGLNTLSYLFSGLRLETALSDPSALSEAKNALLARMEAATSEPAEIYEYALAKKLFSSAPWRLDAVGSEKTLREASGASLKALASRWLVPNNAALLMAGDFDPQVAKPLISAAFASWKKAEDPWKTPPSALPKPGVTRPTLMVYPDATQRKGYASLEMRYRGPDIGSPRFAAARLWAEMLSQSDSRLAKALAKAMPKNSASSTPKVRYQAMRSASWFSLSTTIVIETLANPADAVLAFKEIVRGTEMYAMKTNPGYFSEIEYKNAKASFEEPSGHENSQLALSFLMDSWLLGGSKGFETGIKSIRALTSKDITSFADEYLMKNLEIVSIRLNPEDYAIKKKNFDSYGFELISPQNAFWWK</sequence>
<dbReference type="Gene3D" id="3.30.830.10">
    <property type="entry name" value="Metalloenzyme, LuxS/M16 peptidase-like"/>
    <property type="match status" value="2"/>
</dbReference>
<name>A0A644TVJ5_9ZZZZ</name>
<comment type="caution">
    <text evidence="3">The sequence shown here is derived from an EMBL/GenBank/DDBJ whole genome shotgun (WGS) entry which is preliminary data.</text>
</comment>